<organism evidence="13 14">
    <name type="scientific">Terfezia boudieri ATCC MYA-4762</name>
    <dbReference type="NCBI Taxonomy" id="1051890"/>
    <lineage>
        <taxon>Eukaryota</taxon>
        <taxon>Fungi</taxon>
        <taxon>Dikarya</taxon>
        <taxon>Ascomycota</taxon>
        <taxon>Pezizomycotina</taxon>
        <taxon>Pezizomycetes</taxon>
        <taxon>Pezizales</taxon>
        <taxon>Pezizaceae</taxon>
        <taxon>Terfezia</taxon>
    </lineage>
</organism>
<evidence type="ECO:0000256" key="2">
    <source>
        <dbReference type="ARBA" id="ARBA00010385"/>
    </source>
</evidence>
<dbReference type="AlphaFoldDB" id="A0A3N4LWW3"/>
<feature type="binding site" evidence="10">
    <location>
        <position position="335"/>
    </location>
    <ligand>
        <name>ATP</name>
        <dbReference type="ChEBI" id="CHEBI:30616"/>
    </ligand>
</feature>
<feature type="binding site" evidence="10">
    <location>
        <position position="367"/>
    </location>
    <ligand>
        <name>substrate</name>
    </ligand>
</feature>
<keyword evidence="14" id="KW-1185">Reference proteome</keyword>
<feature type="binding site" evidence="10">
    <location>
        <position position="375"/>
    </location>
    <ligand>
        <name>ATP</name>
        <dbReference type="ChEBI" id="CHEBI:30616"/>
    </ligand>
</feature>
<dbReference type="STRING" id="1051890.A0A3N4LWW3"/>
<keyword evidence="8 9" id="KW-0460">Magnesium</keyword>
<evidence type="ECO:0000313" key="13">
    <source>
        <dbReference type="EMBL" id="RPB22535.1"/>
    </source>
</evidence>
<evidence type="ECO:0000256" key="4">
    <source>
        <dbReference type="ARBA" id="ARBA00022684"/>
    </source>
</evidence>
<evidence type="ECO:0000256" key="6">
    <source>
        <dbReference type="ARBA" id="ARBA00022741"/>
    </source>
</evidence>
<proteinExistence type="inferred from homology"/>
<reference evidence="13 14" key="1">
    <citation type="journal article" date="2018" name="Nat. Ecol. Evol.">
        <title>Pezizomycetes genomes reveal the molecular basis of ectomycorrhizal truffle lifestyle.</title>
        <authorList>
            <person name="Murat C."/>
            <person name="Payen T."/>
            <person name="Noel B."/>
            <person name="Kuo A."/>
            <person name="Morin E."/>
            <person name="Chen J."/>
            <person name="Kohler A."/>
            <person name="Krizsan K."/>
            <person name="Balestrini R."/>
            <person name="Da Silva C."/>
            <person name="Montanini B."/>
            <person name="Hainaut M."/>
            <person name="Levati E."/>
            <person name="Barry K.W."/>
            <person name="Belfiori B."/>
            <person name="Cichocki N."/>
            <person name="Clum A."/>
            <person name="Dockter R.B."/>
            <person name="Fauchery L."/>
            <person name="Guy J."/>
            <person name="Iotti M."/>
            <person name="Le Tacon F."/>
            <person name="Lindquist E.A."/>
            <person name="Lipzen A."/>
            <person name="Malagnac F."/>
            <person name="Mello A."/>
            <person name="Molinier V."/>
            <person name="Miyauchi S."/>
            <person name="Poulain J."/>
            <person name="Riccioni C."/>
            <person name="Rubini A."/>
            <person name="Sitrit Y."/>
            <person name="Splivallo R."/>
            <person name="Traeger S."/>
            <person name="Wang M."/>
            <person name="Zifcakova L."/>
            <person name="Wipf D."/>
            <person name="Zambonelli A."/>
            <person name="Paolocci F."/>
            <person name="Nowrousian M."/>
            <person name="Ottonello S."/>
            <person name="Baldrian P."/>
            <person name="Spatafora J.W."/>
            <person name="Henrissat B."/>
            <person name="Nagy L.G."/>
            <person name="Aury J.M."/>
            <person name="Wincker P."/>
            <person name="Grigoriev I.V."/>
            <person name="Bonfante P."/>
            <person name="Martin F.M."/>
        </authorList>
    </citation>
    <scope>NUCLEOTIDE SEQUENCE [LARGE SCALE GENOMIC DNA]</scope>
    <source>
        <strain evidence="13 14">ATCC MYA-4762</strain>
    </source>
</reference>
<keyword evidence="6 9" id="KW-0547">Nucleotide-binding</keyword>
<evidence type="ECO:0000259" key="12">
    <source>
        <dbReference type="Pfam" id="PF03199"/>
    </source>
</evidence>
<evidence type="ECO:0000256" key="5">
    <source>
        <dbReference type="ARBA" id="ARBA00022723"/>
    </source>
</evidence>
<dbReference type="InterPro" id="IPR004887">
    <property type="entry name" value="GSH_synth_subst-bd"/>
</dbReference>
<evidence type="ECO:0000256" key="1">
    <source>
        <dbReference type="ARBA" id="ARBA00004965"/>
    </source>
</evidence>
<dbReference type="EC" id="6.3.2.3" evidence="9"/>
<evidence type="ECO:0000256" key="7">
    <source>
        <dbReference type="ARBA" id="ARBA00022840"/>
    </source>
</evidence>
<dbReference type="PIRSF" id="PIRSF001558">
    <property type="entry name" value="GSHase"/>
    <property type="match status" value="1"/>
</dbReference>
<dbReference type="OrthoDB" id="2020073at2759"/>
<dbReference type="FunCoup" id="A0A3N4LWW3">
    <property type="interactions" value="921"/>
</dbReference>
<dbReference type="Gene3D" id="3.30.470.20">
    <property type="entry name" value="ATP-grasp fold, B domain"/>
    <property type="match status" value="2"/>
</dbReference>
<feature type="binding site" evidence="10">
    <location>
        <begin position="308"/>
        <end position="311"/>
    </location>
    <ligand>
        <name>ATP</name>
        <dbReference type="ChEBI" id="CHEBI:30616"/>
    </ligand>
</feature>
<dbReference type="InParanoid" id="A0A3N4LWW3"/>
<keyword evidence="3 9" id="KW-0436">Ligase</keyword>
<comment type="catalytic activity">
    <reaction evidence="9">
        <text>gamma-L-glutamyl-L-cysteine + glycine + ATP = glutathione + ADP + phosphate + H(+)</text>
        <dbReference type="Rhea" id="RHEA:13557"/>
        <dbReference type="ChEBI" id="CHEBI:15378"/>
        <dbReference type="ChEBI" id="CHEBI:30616"/>
        <dbReference type="ChEBI" id="CHEBI:43474"/>
        <dbReference type="ChEBI" id="CHEBI:57305"/>
        <dbReference type="ChEBI" id="CHEBI:57925"/>
        <dbReference type="ChEBI" id="CHEBI:58173"/>
        <dbReference type="ChEBI" id="CHEBI:456216"/>
        <dbReference type="EC" id="6.3.2.3"/>
    </reaction>
</comment>
<feature type="binding site" evidence="10">
    <location>
        <begin position="275"/>
        <end position="284"/>
    </location>
    <ligand>
        <name>ATP</name>
        <dbReference type="ChEBI" id="CHEBI:30616"/>
    </ligand>
</feature>
<comment type="similarity">
    <text evidence="2 9">Belongs to the eukaryotic GSH synthase family.</text>
</comment>
<keyword evidence="5 9" id="KW-0479">Metal-binding</keyword>
<dbReference type="Gene3D" id="3.40.50.1760">
    <property type="entry name" value="Glutathione synthase, substrate-binding domain superfamily, eukaryotic"/>
    <property type="match status" value="1"/>
</dbReference>
<keyword evidence="7 9" id="KW-0067">ATP-binding</keyword>
<dbReference type="FunFam" id="3.30.1490.50:FF:000002">
    <property type="entry name" value="Glutathione synthetase"/>
    <property type="match status" value="1"/>
</dbReference>
<dbReference type="GO" id="GO:0005524">
    <property type="term" value="F:ATP binding"/>
    <property type="evidence" value="ECO:0007669"/>
    <property type="project" value="UniProtKB-UniRule"/>
</dbReference>
<dbReference type="Gene3D" id="3.30.1490.50">
    <property type="match status" value="1"/>
</dbReference>
<comment type="cofactor">
    <cofactor evidence="9 11">
        <name>Mg(2+)</name>
        <dbReference type="ChEBI" id="CHEBI:18420"/>
    </cofactor>
    <text evidence="9 11">Binds 1 Mg(2+) ion per subunit.</text>
</comment>
<accession>A0A3N4LWW3</accession>
<dbReference type="SUPFAM" id="SSF56059">
    <property type="entry name" value="Glutathione synthetase ATP-binding domain-like"/>
    <property type="match status" value="1"/>
</dbReference>
<dbReference type="EMBL" id="ML121551">
    <property type="protein sequence ID" value="RPB22535.1"/>
    <property type="molecule type" value="Genomic_DNA"/>
</dbReference>
<dbReference type="GO" id="GO:0000287">
    <property type="term" value="F:magnesium ion binding"/>
    <property type="evidence" value="ECO:0007669"/>
    <property type="project" value="UniProtKB-UniRule"/>
</dbReference>
<gene>
    <name evidence="13" type="ORF">L211DRAFT_839579</name>
</gene>
<dbReference type="InterPro" id="IPR014709">
    <property type="entry name" value="Glutathione_synthase_C_euk"/>
</dbReference>
<dbReference type="GO" id="GO:0043295">
    <property type="term" value="F:glutathione binding"/>
    <property type="evidence" value="ECO:0007669"/>
    <property type="project" value="UniProtKB-UniRule"/>
</dbReference>
<dbReference type="PANTHER" id="PTHR11130">
    <property type="entry name" value="GLUTATHIONE SYNTHETASE"/>
    <property type="match status" value="1"/>
</dbReference>
<feature type="binding site" evidence="10">
    <location>
        <position position="200"/>
    </location>
    <ligand>
        <name>ATP</name>
        <dbReference type="ChEBI" id="CHEBI:30616"/>
    </ligand>
</feature>
<dbReference type="InterPro" id="IPR005615">
    <property type="entry name" value="Glutathione_synthase"/>
</dbReference>
<dbReference type="GO" id="GO:0004363">
    <property type="term" value="F:glutathione synthase activity"/>
    <property type="evidence" value="ECO:0007669"/>
    <property type="project" value="UniProtKB-UniRule"/>
</dbReference>
<evidence type="ECO:0000313" key="14">
    <source>
        <dbReference type="Proteomes" id="UP000267821"/>
    </source>
</evidence>
<dbReference type="InterPro" id="IPR016185">
    <property type="entry name" value="PreATP-grasp_dom_sf"/>
</dbReference>
<feature type="binding site" evidence="10">
    <location>
        <position position="103"/>
    </location>
    <ligand>
        <name>substrate</name>
    </ligand>
</feature>
<evidence type="ECO:0000256" key="11">
    <source>
        <dbReference type="PIRSR" id="PIRSR001558-2"/>
    </source>
</evidence>
<dbReference type="SUPFAM" id="SSF52440">
    <property type="entry name" value="PreATP-grasp domain"/>
    <property type="match status" value="1"/>
</dbReference>
<dbReference type="PANTHER" id="PTHR11130:SF0">
    <property type="entry name" value="GLUTATHIONE SYNTHETASE"/>
    <property type="match status" value="1"/>
</dbReference>
<comment type="pathway">
    <text evidence="1 9">Sulfur metabolism; glutathione biosynthesis; glutathione from L-cysteine and L-glutamate: step 2/2.</text>
</comment>
<dbReference type="UniPathway" id="UPA00142">
    <property type="reaction ID" value="UER00210"/>
</dbReference>
<name>A0A3N4LWW3_9PEZI</name>
<feature type="binding site" evidence="11">
    <location>
        <position position="279"/>
    </location>
    <ligand>
        <name>Mg(2+)</name>
        <dbReference type="ChEBI" id="CHEBI:18420"/>
    </ligand>
</feature>
<sequence>MVHVDPSNANAAPDVHQVEFNTIASSFGGLATRVSQMHKYLYRIGAYGDAPYINEFSLPDNPALTGLADGLAEGHKAYGEGVVSKEIAILFLVQDGERNTFDQRSLEYSILERYNIKSYRITFSEIPLLTTLHHTTRALLYHPPQRPCTSSPIEISTVYFRAGYDPSDYLSPQSWTSRAHIERSRAIKCPTILTQLAGSKKIQQVLAAPALPSSSATFSTKSFTLPTFLPHASPETIVKLERTFAKIYPLDTSPLGLQAREIALDPALAMGYVLKPQREGGGNNIYKSKIPAFLSSIPEDHWSGYILMELIVTPGRVRNMVLRNGEAMEGEVVGELGVYGVCLWDAAAGKDEVGWVKVNKEAGWLLRTKGSGSEEGGVAAGFGCVDSVVLVD</sequence>
<dbReference type="NCBIfam" id="TIGR01986">
    <property type="entry name" value="glut_syn_euk"/>
    <property type="match status" value="1"/>
</dbReference>
<dbReference type="GO" id="GO:0005829">
    <property type="term" value="C:cytosol"/>
    <property type="evidence" value="ECO:0007669"/>
    <property type="project" value="TreeGrafter"/>
</dbReference>
<dbReference type="Pfam" id="PF03199">
    <property type="entry name" value="GSH_synthase"/>
    <property type="match status" value="1"/>
</dbReference>
<feature type="binding site" evidence="10">
    <location>
        <position position="369"/>
    </location>
    <ligand>
        <name>ATP</name>
        <dbReference type="ChEBI" id="CHEBI:30616"/>
    </ligand>
</feature>
<evidence type="ECO:0000256" key="9">
    <source>
        <dbReference type="PIRNR" id="PIRNR001558"/>
    </source>
</evidence>
<feature type="domain" description="Glutathione synthase substrate-binding" evidence="12">
    <location>
        <begin position="88"/>
        <end position="197"/>
    </location>
</feature>
<protein>
    <recommendedName>
        <fullName evidence="9">Glutathione synthetase</fullName>
        <shortName evidence="9">GSH-S</shortName>
        <ecNumber evidence="9">6.3.2.3</ecNumber>
    </recommendedName>
</protein>
<evidence type="ECO:0000256" key="3">
    <source>
        <dbReference type="ARBA" id="ARBA00022598"/>
    </source>
</evidence>
<evidence type="ECO:0000256" key="10">
    <source>
        <dbReference type="PIRSR" id="PIRSR001558-1"/>
    </source>
</evidence>
<dbReference type="Proteomes" id="UP000267821">
    <property type="component" value="Unassembled WGS sequence"/>
</dbReference>
<keyword evidence="4 9" id="KW-0317">Glutathione biosynthesis</keyword>
<dbReference type="InterPro" id="IPR037013">
    <property type="entry name" value="GSH-S_sub-bd_sf"/>
</dbReference>
<dbReference type="Pfam" id="PF03917">
    <property type="entry name" value="GSH_synth_ATP"/>
    <property type="match status" value="1"/>
</dbReference>
<evidence type="ECO:0000256" key="8">
    <source>
        <dbReference type="ARBA" id="ARBA00022842"/>
    </source>
</evidence>
<feature type="binding site" evidence="10">
    <location>
        <position position="286"/>
    </location>
    <ligand>
        <name>ATP</name>
        <dbReference type="ChEBI" id="CHEBI:30616"/>
    </ligand>
</feature>